<dbReference type="Proteomes" id="UP001595583">
    <property type="component" value="Unassembled WGS sequence"/>
</dbReference>
<keyword evidence="2" id="KW-1185">Reference proteome</keyword>
<dbReference type="EMBL" id="JBHRTK010000001">
    <property type="protein sequence ID" value="MFC3204684.1"/>
    <property type="molecule type" value="Genomic_DNA"/>
</dbReference>
<sequence>MKHQTLEQLHAVAEVQPTPAPLGMTRNQRLERWSELLTRDPKRMLTTLEGTEHRPMRTRVSMRAEGSPITVAFQDDVLREEGLANDSYGEAKRFFELTDNELHEIVCSCHVGATMQASRAAHRVRGAIRGGSVMQRLRRVLGIHP</sequence>
<organism evidence="1 2">
    <name type="scientific">Aquamicrobium soli</name>
    <dbReference type="NCBI Taxonomy" id="1811518"/>
    <lineage>
        <taxon>Bacteria</taxon>
        <taxon>Pseudomonadati</taxon>
        <taxon>Pseudomonadota</taxon>
        <taxon>Alphaproteobacteria</taxon>
        <taxon>Hyphomicrobiales</taxon>
        <taxon>Phyllobacteriaceae</taxon>
        <taxon>Aquamicrobium</taxon>
    </lineage>
</organism>
<accession>A0ABV7K353</accession>
<reference evidence="2" key="1">
    <citation type="journal article" date="2019" name="Int. J. Syst. Evol. Microbiol.">
        <title>The Global Catalogue of Microorganisms (GCM) 10K type strain sequencing project: providing services to taxonomists for standard genome sequencing and annotation.</title>
        <authorList>
            <consortium name="The Broad Institute Genomics Platform"/>
            <consortium name="The Broad Institute Genome Sequencing Center for Infectious Disease"/>
            <person name="Wu L."/>
            <person name="Ma J."/>
        </authorList>
    </citation>
    <scope>NUCLEOTIDE SEQUENCE [LARGE SCALE GENOMIC DNA]</scope>
    <source>
        <strain evidence="2">KCTC 52165</strain>
    </source>
</reference>
<comment type="caution">
    <text evidence="1">The sequence shown here is derived from an EMBL/GenBank/DDBJ whole genome shotgun (WGS) entry which is preliminary data.</text>
</comment>
<gene>
    <name evidence="1" type="ORF">ACFOHJ_00455</name>
</gene>
<proteinExistence type="predicted"/>
<name>A0ABV7K353_9HYPH</name>
<protein>
    <submittedName>
        <fullName evidence="1">Uncharacterized protein</fullName>
    </submittedName>
</protein>
<evidence type="ECO:0000313" key="1">
    <source>
        <dbReference type="EMBL" id="MFC3204684.1"/>
    </source>
</evidence>
<dbReference type="RefSeq" id="WP_378217399.1">
    <property type="nucleotide sequence ID" value="NZ_JBHRTK010000001.1"/>
</dbReference>
<evidence type="ECO:0000313" key="2">
    <source>
        <dbReference type="Proteomes" id="UP001595583"/>
    </source>
</evidence>